<evidence type="ECO:0000256" key="7">
    <source>
        <dbReference type="ARBA" id="ARBA00022801"/>
    </source>
</evidence>
<evidence type="ECO:0000256" key="2">
    <source>
        <dbReference type="ARBA" id="ARBA00002631"/>
    </source>
</evidence>
<dbReference type="HAMAP" id="MF_00148">
    <property type="entry name" value="UDG"/>
    <property type="match status" value="1"/>
</dbReference>
<dbReference type="RefSeq" id="WP_067498606.1">
    <property type="nucleotide sequence ID" value="NZ_LN999832.1"/>
</dbReference>
<evidence type="ECO:0000256" key="6">
    <source>
        <dbReference type="ARBA" id="ARBA00022763"/>
    </source>
</evidence>
<keyword evidence="6 9" id="KW-0227">DNA damage</keyword>
<evidence type="ECO:0000313" key="13">
    <source>
        <dbReference type="EMBL" id="CUX96360.1"/>
    </source>
</evidence>
<dbReference type="GO" id="GO:0097510">
    <property type="term" value="P:base-excision repair, AP site formation via deaminated base removal"/>
    <property type="evidence" value="ECO:0007669"/>
    <property type="project" value="TreeGrafter"/>
</dbReference>
<dbReference type="PANTHER" id="PTHR11264:SF0">
    <property type="entry name" value="URACIL-DNA GLYCOSYLASE"/>
    <property type="match status" value="1"/>
</dbReference>
<dbReference type="GO" id="GO:0004844">
    <property type="term" value="F:uracil DNA N-glycosylase activity"/>
    <property type="evidence" value="ECO:0007669"/>
    <property type="project" value="UniProtKB-UniRule"/>
</dbReference>
<dbReference type="Pfam" id="PF03167">
    <property type="entry name" value="UDG"/>
    <property type="match status" value="1"/>
</dbReference>
<reference evidence="14" key="1">
    <citation type="submission" date="2016-01" db="EMBL/GenBank/DDBJ databases">
        <authorList>
            <person name="Husnik F."/>
        </authorList>
    </citation>
    <scope>NUCLEOTIDE SEQUENCE [LARGE SCALE GENOMIC DNA]</scope>
</reference>
<evidence type="ECO:0000256" key="4">
    <source>
        <dbReference type="ARBA" id="ARBA00012030"/>
    </source>
</evidence>
<dbReference type="NCBIfam" id="NF003591">
    <property type="entry name" value="PRK05254.1-4"/>
    <property type="match status" value="1"/>
</dbReference>
<dbReference type="InterPro" id="IPR005122">
    <property type="entry name" value="Uracil-DNA_glycosylase-like"/>
</dbReference>
<comment type="catalytic activity">
    <reaction evidence="1 9 11">
        <text>Hydrolyzes single-stranded DNA or mismatched double-stranded DNA and polynucleotides, releasing free uracil.</text>
        <dbReference type="EC" id="3.2.2.27"/>
    </reaction>
</comment>
<dbReference type="SMART" id="SM00987">
    <property type="entry name" value="UreE_C"/>
    <property type="match status" value="1"/>
</dbReference>
<keyword evidence="13" id="KW-0326">Glycosidase</keyword>
<accession>A0A143WRM7</accession>
<protein>
    <recommendedName>
        <fullName evidence="5 9">Uracil-DNA glycosylase</fullName>
        <shortName evidence="9">UDG</shortName>
        <ecNumber evidence="4 9">3.2.2.27</ecNumber>
    </recommendedName>
</protein>
<organism evidence="13 14">
    <name type="scientific">Candidatus Gullanella endobia</name>
    <dbReference type="NCBI Taxonomy" id="1070130"/>
    <lineage>
        <taxon>Bacteria</taxon>
        <taxon>Pseudomonadati</taxon>
        <taxon>Pseudomonadota</taxon>
        <taxon>Gammaproteobacteria</taxon>
        <taxon>Enterobacterales</taxon>
        <taxon>Enterobacteriaceae</taxon>
        <taxon>Candidatus Gullanella</taxon>
    </lineage>
</organism>
<evidence type="ECO:0000256" key="1">
    <source>
        <dbReference type="ARBA" id="ARBA00001400"/>
    </source>
</evidence>
<dbReference type="NCBIfam" id="NF003592">
    <property type="entry name" value="PRK05254.1-5"/>
    <property type="match status" value="1"/>
</dbReference>
<comment type="subcellular location">
    <subcellularLocation>
        <location evidence="9">Cytoplasm</location>
    </subcellularLocation>
</comment>
<evidence type="ECO:0000256" key="5">
    <source>
        <dbReference type="ARBA" id="ARBA00018429"/>
    </source>
</evidence>
<feature type="active site" description="Proton acceptor" evidence="9 10">
    <location>
        <position position="64"/>
    </location>
</feature>
<evidence type="ECO:0000313" key="14">
    <source>
        <dbReference type="Proteomes" id="UP000095665"/>
    </source>
</evidence>
<evidence type="ECO:0000259" key="12">
    <source>
        <dbReference type="SMART" id="SM00986"/>
    </source>
</evidence>
<dbReference type="PANTHER" id="PTHR11264">
    <property type="entry name" value="URACIL-DNA GLYCOSYLASE"/>
    <property type="match status" value="1"/>
</dbReference>
<dbReference type="Proteomes" id="UP000095665">
    <property type="component" value="Chromosome I"/>
</dbReference>
<keyword evidence="14" id="KW-1185">Reference proteome</keyword>
<dbReference type="EMBL" id="LN999832">
    <property type="protein sequence ID" value="CUX96360.1"/>
    <property type="molecule type" value="Genomic_DNA"/>
</dbReference>
<dbReference type="SUPFAM" id="SSF52141">
    <property type="entry name" value="Uracil-DNA glycosylase-like"/>
    <property type="match status" value="1"/>
</dbReference>
<dbReference type="GO" id="GO:0005737">
    <property type="term" value="C:cytoplasm"/>
    <property type="evidence" value="ECO:0007669"/>
    <property type="project" value="UniProtKB-SubCell"/>
</dbReference>
<keyword evidence="7 9" id="KW-0378">Hydrolase</keyword>
<comment type="function">
    <text evidence="2 9 11">Excises uracil residues from the DNA which can arise as a result of misincorporation of dUMP residues by DNA polymerase or due to deamination of cytosine.</text>
</comment>
<evidence type="ECO:0000256" key="11">
    <source>
        <dbReference type="RuleBase" id="RU003780"/>
    </source>
</evidence>
<dbReference type="NCBIfam" id="NF003588">
    <property type="entry name" value="PRK05254.1-1"/>
    <property type="match status" value="1"/>
</dbReference>
<dbReference type="PROSITE" id="PS00130">
    <property type="entry name" value="U_DNA_GLYCOSYLASE"/>
    <property type="match status" value="1"/>
</dbReference>
<sequence length="227" mass="25713">MTKILTWQDTLANEKTLPYFRKILAFIKKERQSGTTIYPPDKDIFNAFRFTKLNEVKVVILGQDPYHGHNQAHGLSFSVNPGVPIPPSLLNIYKELANDIPGFVIPNHGYLKSWTQQGVMLLNTILTVEAGKAHSHANLGWEIFTDKVINVLNLQCKGIIFLLWCSHAHKKSRIINLKHHYVLKAPHPSPLSAHRGFIGCRHFSRANALLEQQGQCPIDWSLTLQVP</sequence>
<feature type="domain" description="Uracil-DNA glycosylase-like" evidence="12">
    <location>
        <begin position="49"/>
        <end position="210"/>
    </location>
</feature>
<dbReference type="Gene3D" id="3.40.470.10">
    <property type="entry name" value="Uracil-DNA glycosylase-like domain"/>
    <property type="match status" value="1"/>
</dbReference>
<dbReference type="SMART" id="SM00986">
    <property type="entry name" value="UDG"/>
    <property type="match status" value="1"/>
</dbReference>
<dbReference type="AlphaFoldDB" id="A0A143WRM7"/>
<dbReference type="OrthoDB" id="9804372at2"/>
<evidence type="ECO:0000256" key="9">
    <source>
        <dbReference type="HAMAP-Rule" id="MF_00148"/>
    </source>
</evidence>
<dbReference type="PATRIC" id="fig|1070130.3.peg.879"/>
<dbReference type="STRING" id="1070130.FVIR_GE00528"/>
<dbReference type="NCBIfam" id="TIGR00628">
    <property type="entry name" value="ung"/>
    <property type="match status" value="1"/>
</dbReference>
<dbReference type="FunFam" id="3.40.470.10:FF:000001">
    <property type="entry name" value="Uracil-DNA glycosylase"/>
    <property type="match status" value="1"/>
</dbReference>
<dbReference type="InterPro" id="IPR018085">
    <property type="entry name" value="Ura-DNA_Glyclase_AS"/>
</dbReference>
<dbReference type="NCBIfam" id="NF003589">
    <property type="entry name" value="PRK05254.1-2"/>
    <property type="match status" value="1"/>
</dbReference>
<keyword evidence="9" id="KW-0963">Cytoplasm</keyword>
<dbReference type="InterPro" id="IPR002043">
    <property type="entry name" value="UDG_fam1"/>
</dbReference>
<evidence type="ECO:0000256" key="10">
    <source>
        <dbReference type="PROSITE-ProRule" id="PRU10072"/>
    </source>
</evidence>
<dbReference type="InterPro" id="IPR036895">
    <property type="entry name" value="Uracil-DNA_glycosylase-like_sf"/>
</dbReference>
<keyword evidence="8 9" id="KW-0234">DNA repair</keyword>
<comment type="similarity">
    <text evidence="3 9 11">Belongs to the uracil-DNA glycosylase (UDG) superfamily. UNG family.</text>
</comment>
<proteinExistence type="inferred from homology"/>
<dbReference type="KEGG" id="ged:FVIR_GE00528"/>
<dbReference type="CDD" id="cd10027">
    <property type="entry name" value="UDG-F1-like"/>
    <property type="match status" value="1"/>
</dbReference>
<evidence type="ECO:0000256" key="3">
    <source>
        <dbReference type="ARBA" id="ARBA00008184"/>
    </source>
</evidence>
<gene>
    <name evidence="9 13" type="primary">ung</name>
    <name evidence="13" type="ORF">FVIR_GE00528</name>
</gene>
<evidence type="ECO:0000256" key="8">
    <source>
        <dbReference type="ARBA" id="ARBA00023204"/>
    </source>
</evidence>
<dbReference type="EC" id="3.2.2.27" evidence="4 9"/>
<name>A0A143WRM7_9ENTR</name>